<sequence length="121" mass="14040">MELEQVHEFGTCTLKSKLLENIHIYLEGGDIRAHFVNVEISHVHTFATLLDPRYKGLFFQKNENAESAKQRLKCVSKDFLNSRNSKITDPTPNSFDPVEDEGMSLDHFHKKTVFSVRMRKM</sequence>
<evidence type="ECO:0000313" key="1">
    <source>
        <dbReference type="EMBL" id="KAI6650096.1"/>
    </source>
</evidence>
<organism evidence="1 2">
    <name type="scientific">Oopsacas minuta</name>
    <dbReference type="NCBI Taxonomy" id="111878"/>
    <lineage>
        <taxon>Eukaryota</taxon>
        <taxon>Metazoa</taxon>
        <taxon>Porifera</taxon>
        <taxon>Hexactinellida</taxon>
        <taxon>Hexasterophora</taxon>
        <taxon>Lyssacinosida</taxon>
        <taxon>Leucopsacidae</taxon>
        <taxon>Oopsacas</taxon>
    </lineage>
</organism>
<accession>A0AAV7JNX0</accession>
<proteinExistence type="predicted"/>
<dbReference type="Proteomes" id="UP001165289">
    <property type="component" value="Unassembled WGS sequence"/>
</dbReference>
<comment type="caution">
    <text evidence="1">The sequence shown here is derived from an EMBL/GenBank/DDBJ whole genome shotgun (WGS) entry which is preliminary data.</text>
</comment>
<gene>
    <name evidence="1" type="ORF">LOD99_6178</name>
</gene>
<keyword evidence="2" id="KW-1185">Reference proteome</keyword>
<name>A0AAV7JNX0_9METZ</name>
<evidence type="ECO:0000313" key="2">
    <source>
        <dbReference type="Proteomes" id="UP001165289"/>
    </source>
</evidence>
<dbReference type="EMBL" id="JAKMXF010000314">
    <property type="protein sequence ID" value="KAI6650096.1"/>
    <property type="molecule type" value="Genomic_DNA"/>
</dbReference>
<reference evidence="1 2" key="1">
    <citation type="journal article" date="2023" name="BMC Biol.">
        <title>The compact genome of the sponge Oopsacas minuta (Hexactinellida) is lacking key metazoan core genes.</title>
        <authorList>
            <person name="Santini S."/>
            <person name="Schenkelaars Q."/>
            <person name="Jourda C."/>
            <person name="Duchesne M."/>
            <person name="Belahbib H."/>
            <person name="Rocher C."/>
            <person name="Selva M."/>
            <person name="Riesgo A."/>
            <person name="Vervoort M."/>
            <person name="Leys S.P."/>
            <person name="Kodjabachian L."/>
            <person name="Le Bivic A."/>
            <person name="Borchiellini C."/>
            <person name="Claverie J.M."/>
            <person name="Renard E."/>
        </authorList>
    </citation>
    <scope>NUCLEOTIDE SEQUENCE [LARGE SCALE GENOMIC DNA]</scope>
    <source>
        <strain evidence="1">SPO-2</strain>
    </source>
</reference>
<dbReference type="AlphaFoldDB" id="A0AAV7JNX0"/>
<protein>
    <submittedName>
        <fullName evidence="1">Uncharacterized protein</fullName>
    </submittedName>
</protein>